<keyword evidence="4 12" id="KW-0540">Nuclease</keyword>
<feature type="binding site" evidence="16">
    <location>
        <position position="79"/>
    </location>
    <ligand>
        <name>Zn(2+)</name>
        <dbReference type="ChEBI" id="CHEBI:29105"/>
        <label>2</label>
        <note>catalytic</note>
    </ligand>
</feature>
<feature type="binding site" evidence="16">
    <location>
        <position position="51"/>
    </location>
    <ligand>
        <name>Ca(2+)</name>
        <dbReference type="ChEBI" id="CHEBI:29108"/>
    </ligand>
</feature>
<dbReference type="GO" id="GO:0003723">
    <property type="term" value="F:RNA binding"/>
    <property type="evidence" value="ECO:0007669"/>
    <property type="project" value="UniProtKB-UniRule"/>
</dbReference>
<dbReference type="InterPro" id="IPR036866">
    <property type="entry name" value="RibonucZ/Hydroxyglut_hydro"/>
</dbReference>
<evidence type="ECO:0000256" key="4">
    <source>
        <dbReference type="ARBA" id="ARBA00022722"/>
    </source>
</evidence>
<protein>
    <recommendedName>
        <fullName evidence="12 13">Ribonuclease J</fullName>
        <shortName evidence="12">RNase J</shortName>
        <ecNumber evidence="12 13">3.1.-.-</ecNumber>
    </recommendedName>
</protein>
<evidence type="ECO:0000256" key="14">
    <source>
        <dbReference type="PIRSR" id="PIRSR004803-1"/>
    </source>
</evidence>
<evidence type="ECO:0000259" key="17">
    <source>
        <dbReference type="SMART" id="SM00849"/>
    </source>
</evidence>
<dbReference type="OrthoDB" id="9758375at2"/>
<dbReference type="InterPro" id="IPR001587">
    <property type="entry name" value="RNase_J_CS"/>
</dbReference>
<dbReference type="InterPro" id="IPR011108">
    <property type="entry name" value="RMMBL"/>
</dbReference>
<evidence type="ECO:0000256" key="7">
    <source>
        <dbReference type="ARBA" id="ARBA00022801"/>
    </source>
</evidence>
<dbReference type="SUPFAM" id="SSF56281">
    <property type="entry name" value="Metallo-hydrolase/oxidoreductase"/>
    <property type="match status" value="1"/>
</dbReference>
<evidence type="ECO:0000256" key="5">
    <source>
        <dbReference type="ARBA" id="ARBA00022723"/>
    </source>
</evidence>
<dbReference type="PANTHER" id="PTHR43694:SF4">
    <property type="entry name" value="RIBONUCLEASE J 2"/>
    <property type="match status" value="1"/>
</dbReference>
<dbReference type="Pfam" id="PF17770">
    <property type="entry name" value="RNase_J_C"/>
    <property type="match status" value="1"/>
</dbReference>
<keyword evidence="9 12" id="KW-0269">Exonuclease</keyword>
<name>A0A1H2QF12_9BACI</name>
<keyword evidence="2 12" id="KW-0963">Cytoplasm</keyword>
<dbReference type="InterPro" id="IPR030854">
    <property type="entry name" value="RNase_J_bac"/>
</dbReference>
<evidence type="ECO:0000256" key="2">
    <source>
        <dbReference type="ARBA" id="ARBA00022490"/>
    </source>
</evidence>
<keyword evidence="8 16" id="KW-0862">Zinc</keyword>
<dbReference type="PROSITE" id="PS01292">
    <property type="entry name" value="UPF0036"/>
    <property type="match status" value="1"/>
</dbReference>
<feature type="binding site" evidence="16">
    <location>
        <position position="78"/>
    </location>
    <ligand>
        <name>Zn(2+)</name>
        <dbReference type="ChEBI" id="CHEBI:29105"/>
        <label>2</label>
        <note>catalytic</note>
    </ligand>
</feature>
<evidence type="ECO:0000313" key="18">
    <source>
        <dbReference type="EMBL" id="SDW05234.1"/>
    </source>
</evidence>
<dbReference type="EC" id="3.1.-.-" evidence="12 13"/>
<dbReference type="PIRSF" id="PIRSF004803">
    <property type="entry name" value="RnjA"/>
    <property type="match status" value="1"/>
</dbReference>
<feature type="binding site" evidence="15">
    <location>
        <begin position="363"/>
        <end position="367"/>
    </location>
    <ligand>
        <name>substrate</name>
    </ligand>
</feature>
<dbReference type="NCBIfam" id="TIGR00649">
    <property type="entry name" value="MG423"/>
    <property type="match status" value="1"/>
</dbReference>
<organism evidence="18 19">
    <name type="scientific">Marinococcus luteus</name>
    <dbReference type="NCBI Taxonomy" id="1122204"/>
    <lineage>
        <taxon>Bacteria</taxon>
        <taxon>Bacillati</taxon>
        <taxon>Bacillota</taxon>
        <taxon>Bacilli</taxon>
        <taxon>Bacillales</taxon>
        <taxon>Bacillaceae</taxon>
        <taxon>Marinococcus</taxon>
    </lineage>
</organism>
<comment type="subunit">
    <text evidence="11">Unclear whether it forms homodimers or belongs to a larger complex. According to probably does not form homodimers, while shows homodimer formation. Both reports show RNase J1 and J2 interaction, probably as a heterotetramer shows it is a component of a possible RNA degradosome complex composed of rny, rnjA, rnjB, pnp, pfkA and eno, while finds no evidence of an RNA degradosome complex.</text>
</comment>
<feature type="domain" description="Metallo-beta-lactamase" evidence="17">
    <location>
        <begin position="21"/>
        <end position="216"/>
    </location>
</feature>
<dbReference type="Gene3D" id="3.10.20.580">
    <property type="match status" value="1"/>
</dbReference>
<dbReference type="CDD" id="cd07714">
    <property type="entry name" value="RNaseJ_MBL-fold"/>
    <property type="match status" value="1"/>
</dbReference>
<dbReference type="InterPro" id="IPR055132">
    <property type="entry name" value="RNase_J_b_CASP"/>
</dbReference>
<evidence type="ECO:0000256" key="12">
    <source>
        <dbReference type="HAMAP-Rule" id="MF_01491"/>
    </source>
</evidence>
<evidence type="ECO:0000256" key="11">
    <source>
        <dbReference type="ARBA" id="ARBA00065702"/>
    </source>
</evidence>
<feature type="binding site" evidence="16">
    <location>
        <position position="49"/>
    </location>
    <ligand>
        <name>Ca(2+)</name>
        <dbReference type="ChEBI" id="CHEBI:29108"/>
    </ligand>
</feature>
<evidence type="ECO:0000256" key="15">
    <source>
        <dbReference type="PIRSR" id="PIRSR004803-2"/>
    </source>
</evidence>
<keyword evidence="16" id="KW-0106">Calcium</keyword>
<dbReference type="InterPro" id="IPR001279">
    <property type="entry name" value="Metallo-B-lactamas"/>
</dbReference>
<accession>A0A1H2QF12</accession>
<feature type="binding site" evidence="15">
    <location>
        <begin position="233"/>
        <end position="235"/>
    </location>
    <ligand>
        <name>substrate</name>
    </ligand>
</feature>
<dbReference type="InterPro" id="IPR041636">
    <property type="entry name" value="RNase_J_C"/>
</dbReference>
<sequence>MATQANGNVRVFSLGGIGEIGKNMYVIESEQDMIVIDAGLMFPEDDMLGIDIVIPDISYLTQNKEKLRGIFLTHGHEDHIGALTYILRQVHVPIYGTKLTLGIVESYVKEKGLRKKPDFRVVHDNSVIQTGQLKTSFFRTNHSIPDSVGMVVQTPEGVIVHTGDFKFDQTPVDGQYTSLDKLTEIGKKGVLCLLSDSINAEVPGVSPSEAIAGNGIMDIFLETEGRIVITTFATNIHRIQQVIQAAEESGRKIAVNGQAMEKTIEISRRLGYLDAEDDIFITTDQVEDTDPKKVAILCTGSQGEPVSALMNMAKGEDDNLTIEEGDMVIIAANPVAGNEKTVSQTIDFLYQIGAEVVMGENVHSSGHARQEELKMMLNLVKPQYFIPVHGEYRMQFVHGELAEETGMDPNNVFLLDKGEVVEFSKGKAVKSGKVPAGNVLIDGLGIGDVGNIVLRDRRLLSEDGILVVVVTLSKKSGTIVSGPDIISRGFVYVRESEELMEKAHKKVSETLEKSISENVSEWSTLKSSIRDSMSRFLFEKTKRRPMILPIIMEI</sequence>
<evidence type="ECO:0000256" key="6">
    <source>
        <dbReference type="ARBA" id="ARBA00022759"/>
    </source>
</evidence>
<comment type="cofactor">
    <cofactor evidence="16">
        <name>Ca(2+)</name>
        <dbReference type="ChEBI" id="CHEBI:29108"/>
    </cofactor>
    <text evidence="16">Binds 1 Ca(2+) cation per subunit. Seen in 1 crystal structure, it is not clear if it is physiologically important.</text>
</comment>
<feature type="binding site" evidence="16">
    <location>
        <position position="74"/>
    </location>
    <ligand>
        <name>Zn(2+)</name>
        <dbReference type="ChEBI" id="CHEBI:29105"/>
        <label>1</label>
        <note>catalytic</note>
    </ligand>
</feature>
<comment type="caution">
    <text evidence="12">Lacks conserved residue(s) required for the propagation of feature annotation.</text>
</comment>
<feature type="active site" description="Proton donor" evidence="14">
    <location>
        <position position="196"/>
    </location>
</feature>
<dbReference type="Pfam" id="PF22505">
    <property type="entry name" value="RNase_J_b_CASP"/>
    <property type="match status" value="1"/>
</dbReference>
<keyword evidence="6 12" id="KW-0255">Endonuclease</keyword>
<reference evidence="18 19" key="1">
    <citation type="submission" date="2016-10" db="EMBL/GenBank/DDBJ databases">
        <authorList>
            <person name="de Groot N.N."/>
        </authorList>
    </citation>
    <scope>NUCLEOTIDE SEQUENCE [LARGE SCALE GENOMIC DNA]</scope>
    <source>
        <strain evidence="18 19">DSM 23126</strain>
    </source>
</reference>
<dbReference type="Pfam" id="PF00753">
    <property type="entry name" value="Lactamase_B"/>
    <property type="match status" value="1"/>
</dbReference>
<comment type="function">
    <text evidence="12">An RNase that has 5'-3' exonuclease and possibly endonuclease activity. Involved in maturation of rRNA and in some organisms also mRNA maturation and/or decay.</text>
</comment>
<dbReference type="Pfam" id="PF07521">
    <property type="entry name" value="RMMBL"/>
    <property type="match status" value="1"/>
</dbReference>
<dbReference type="STRING" id="1122204.SAMN05421781_0274"/>
<comment type="cofactor">
    <cofactor evidence="13 16">
        <name>Zn(2+)</name>
        <dbReference type="ChEBI" id="CHEBI:29105"/>
    </cofactor>
    <text evidence="13 16">Binds 2 Zn(2+) ions per subunit. It is not clear if Zn(2+) or Mg(2+) is physiologically important.</text>
</comment>
<comment type="similarity">
    <text evidence="12 13">Belongs to the metallo-beta-lactamase superfamily. RNA-metabolizing metallo-beta-lactamase-like family. Bacterial RNase J subfamily.</text>
</comment>
<dbReference type="InterPro" id="IPR042173">
    <property type="entry name" value="RNase_J_2"/>
</dbReference>
<dbReference type="Gene3D" id="3.40.50.10710">
    <property type="entry name" value="Metallo-hydrolase/oxidoreductase"/>
    <property type="match status" value="1"/>
</dbReference>
<feature type="binding site" evidence="16">
    <location>
        <position position="142"/>
    </location>
    <ligand>
        <name>Zn(2+)</name>
        <dbReference type="ChEBI" id="CHEBI:29105"/>
        <label>1</label>
        <note>catalytic</note>
    </ligand>
</feature>
<evidence type="ECO:0000256" key="13">
    <source>
        <dbReference type="PIRNR" id="PIRNR004803"/>
    </source>
</evidence>
<dbReference type="AlphaFoldDB" id="A0A1H2QF12"/>
<evidence type="ECO:0000256" key="8">
    <source>
        <dbReference type="ARBA" id="ARBA00022833"/>
    </source>
</evidence>
<keyword evidence="19" id="KW-1185">Reference proteome</keyword>
<dbReference type="GO" id="GO:0008270">
    <property type="term" value="F:zinc ion binding"/>
    <property type="evidence" value="ECO:0007669"/>
    <property type="project" value="InterPro"/>
</dbReference>
<dbReference type="HAMAP" id="MF_01491">
    <property type="entry name" value="RNase_J_bact"/>
    <property type="match status" value="1"/>
</dbReference>
<feature type="binding site" evidence="16">
    <location>
        <position position="76"/>
    </location>
    <ligand>
        <name>Zn(2+)</name>
        <dbReference type="ChEBI" id="CHEBI:29105"/>
        <label>1</label>
        <note>catalytic</note>
    </ligand>
</feature>
<dbReference type="FunFam" id="3.10.20.580:FF:000001">
    <property type="entry name" value="Ribonuclease J"/>
    <property type="match status" value="1"/>
</dbReference>
<feature type="binding site" evidence="16">
    <location>
        <position position="389"/>
    </location>
    <ligand>
        <name>Zn(2+)</name>
        <dbReference type="ChEBI" id="CHEBI:29105"/>
        <label>1</label>
        <note>catalytic</note>
    </ligand>
</feature>
<keyword evidence="7 12" id="KW-0378">Hydrolase</keyword>
<evidence type="ECO:0000313" key="19">
    <source>
        <dbReference type="Proteomes" id="UP000199488"/>
    </source>
</evidence>
<comment type="subunit">
    <text evidence="12">Homodimer, may be a subunit of the RNA degradosome.</text>
</comment>
<feature type="binding site" evidence="16">
    <location>
        <position position="442"/>
    </location>
    <ligand>
        <name>Ca(2+)</name>
        <dbReference type="ChEBI" id="CHEBI:29108"/>
    </ligand>
</feature>
<evidence type="ECO:0000256" key="9">
    <source>
        <dbReference type="ARBA" id="ARBA00022839"/>
    </source>
</evidence>
<feature type="active site" description="Proton acceptor" evidence="14">
    <location>
        <position position="367"/>
    </location>
</feature>
<dbReference type="EMBL" id="FNNC01000001">
    <property type="protein sequence ID" value="SDW05234.1"/>
    <property type="molecule type" value="Genomic_DNA"/>
</dbReference>
<evidence type="ECO:0000256" key="3">
    <source>
        <dbReference type="ARBA" id="ARBA00022552"/>
    </source>
</evidence>
<dbReference type="SMART" id="SM00849">
    <property type="entry name" value="Lactamase_B"/>
    <property type="match status" value="1"/>
</dbReference>
<gene>
    <name evidence="12" type="primary">rnj</name>
    <name evidence="18" type="ORF">SAMN05421781_0274</name>
</gene>
<dbReference type="RefSeq" id="WP_091610344.1">
    <property type="nucleotide sequence ID" value="NZ_FNNC01000001.1"/>
</dbReference>
<dbReference type="GO" id="GO:0006397">
    <property type="term" value="P:mRNA processing"/>
    <property type="evidence" value="ECO:0007669"/>
    <property type="project" value="UniProtKB-ARBA"/>
</dbReference>
<dbReference type="PANTHER" id="PTHR43694">
    <property type="entry name" value="RIBONUCLEASE J"/>
    <property type="match status" value="1"/>
</dbReference>
<dbReference type="Gene3D" id="3.60.15.10">
    <property type="entry name" value="Ribonuclease Z/Hydroxyacylglutathione hydrolase-like"/>
    <property type="match status" value="1"/>
</dbReference>
<dbReference type="InterPro" id="IPR004613">
    <property type="entry name" value="RNase_J"/>
</dbReference>
<dbReference type="GO" id="GO:0005737">
    <property type="term" value="C:cytoplasm"/>
    <property type="evidence" value="ECO:0007669"/>
    <property type="project" value="UniProtKB-SubCell"/>
</dbReference>
<proteinExistence type="inferred from homology"/>
<feature type="binding site" evidence="16">
    <location>
        <position position="164"/>
    </location>
    <ligand>
        <name>Zn(2+)</name>
        <dbReference type="ChEBI" id="CHEBI:29105"/>
        <label>2</label>
        <note>catalytic</note>
    </ligand>
</feature>
<keyword evidence="10 12" id="KW-0694">RNA-binding</keyword>
<evidence type="ECO:0000256" key="10">
    <source>
        <dbReference type="ARBA" id="ARBA00022884"/>
    </source>
</evidence>
<dbReference type="Proteomes" id="UP000199488">
    <property type="component" value="Unassembled WGS sequence"/>
</dbReference>
<dbReference type="GO" id="GO:0006364">
    <property type="term" value="P:rRNA processing"/>
    <property type="evidence" value="ECO:0007669"/>
    <property type="project" value="UniProtKB-UniRule"/>
</dbReference>
<dbReference type="GO" id="GO:0004521">
    <property type="term" value="F:RNA endonuclease activity"/>
    <property type="evidence" value="ECO:0007669"/>
    <property type="project" value="UniProtKB-UniRule"/>
</dbReference>
<keyword evidence="3 12" id="KW-0698">rRNA processing</keyword>
<evidence type="ECO:0000256" key="1">
    <source>
        <dbReference type="ARBA" id="ARBA00004496"/>
    </source>
</evidence>
<evidence type="ECO:0000256" key="16">
    <source>
        <dbReference type="PIRSR" id="PIRSR004803-3"/>
    </source>
</evidence>
<comment type="subcellular location">
    <subcellularLocation>
        <location evidence="1 12 13">Cytoplasm</location>
    </subcellularLocation>
</comment>
<keyword evidence="5 13" id="KW-0479">Metal-binding</keyword>
<dbReference type="GO" id="GO:0004534">
    <property type="term" value="F:5'-3' RNA exonuclease activity"/>
    <property type="evidence" value="ECO:0007669"/>
    <property type="project" value="UniProtKB-UniRule"/>
</dbReference>